<comment type="subcellular location">
    <subcellularLocation>
        <location evidence="1">Endoplasmic reticulum</location>
    </subcellularLocation>
    <subcellularLocation>
        <location evidence="7">Golgi apparatus</location>
        <location evidence="7">cis-Golgi network</location>
    </subcellularLocation>
</comment>
<dbReference type="GO" id="GO:0005783">
    <property type="term" value="C:endoplasmic reticulum"/>
    <property type="evidence" value="ECO:0007669"/>
    <property type="project" value="UniProtKB-SubCell"/>
</dbReference>
<evidence type="ECO:0000256" key="6">
    <source>
        <dbReference type="ARBA" id="ARBA00023034"/>
    </source>
</evidence>
<comment type="similarity">
    <text evidence="2 7">Belongs to the TRAPP small subunits family. BET3 subfamily.</text>
</comment>
<keyword evidence="6 7" id="KW-0333">Golgi apparatus</keyword>
<dbReference type="PIRSF" id="PIRSF017479">
    <property type="entry name" value="TRAPP_I_complex_Trs31"/>
    <property type="match status" value="1"/>
</dbReference>
<dbReference type="GO" id="GO:1990072">
    <property type="term" value="C:TRAPPIII protein complex"/>
    <property type="evidence" value="ECO:0007669"/>
    <property type="project" value="TreeGrafter"/>
</dbReference>
<dbReference type="Pfam" id="PF04051">
    <property type="entry name" value="TRAPP"/>
    <property type="match status" value="1"/>
</dbReference>
<dbReference type="PANTHER" id="PTHR20902">
    <property type="entry name" value="41-2 PROTEIN ANTIGEN-RELATED"/>
    <property type="match status" value="1"/>
</dbReference>
<dbReference type="OrthoDB" id="10254842at2759"/>
<dbReference type="InterPro" id="IPR016696">
    <property type="entry name" value="TRAPP-I_su5"/>
</dbReference>
<protein>
    <recommendedName>
        <fullName evidence="7">Trafficking protein particle complex subunit</fullName>
    </recommendedName>
</protein>
<name>A0A9W7AFD5_9STRA</name>
<accession>A0A9W7AFD5</accession>
<dbReference type="AlphaFoldDB" id="A0A9W7AFD5"/>
<keyword evidence="5 7" id="KW-0931">ER-Golgi transport</keyword>
<proteinExistence type="inferred from homology"/>
<keyword evidence="4 7" id="KW-0256">Endoplasmic reticulum</keyword>
<dbReference type="GO" id="GO:1990071">
    <property type="term" value="C:TRAPPII protein complex"/>
    <property type="evidence" value="ECO:0007669"/>
    <property type="project" value="TreeGrafter"/>
</dbReference>
<sequence length="192" mass="21193">MLQSSSTSRSSHPLDRPLHRRAVTGSEVSLSAFVLLFGELVQLHQTTSSSVPEFEAALSKSGWEVGSRTYLMNANVKVREIRVLGVLQFLSSNVWMSLFNKKADSLEKSLNSESEYMIHDSNPLPTIFCEVPKTLGSFNPSSFVAGIIKGALETAGFGCEVTAHRVEEGEGNRTVFLVNFCREVMEREEAFA</sequence>
<comment type="caution">
    <text evidence="8">The sequence shown here is derived from an EMBL/GenBank/DDBJ whole genome shotgun (WGS) entry which is preliminary data.</text>
</comment>
<dbReference type="InterPro" id="IPR024096">
    <property type="entry name" value="NO_sig/Golgi_transp_ligand-bd"/>
</dbReference>
<evidence type="ECO:0000256" key="5">
    <source>
        <dbReference type="ARBA" id="ARBA00022892"/>
    </source>
</evidence>
<keyword evidence="3 7" id="KW-0813">Transport</keyword>
<comment type="subunit">
    <text evidence="7">Part of the multisubunit TRAPP (transport protein particle) complex.</text>
</comment>
<dbReference type="GO" id="GO:1990070">
    <property type="term" value="C:TRAPPI protein complex"/>
    <property type="evidence" value="ECO:0007669"/>
    <property type="project" value="TreeGrafter"/>
</dbReference>
<evidence type="ECO:0000256" key="4">
    <source>
        <dbReference type="ARBA" id="ARBA00022824"/>
    </source>
</evidence>
<evidence type="ECO:0000256" key="2">
    <source>
        <dbReference type="ARBA" id="ARBA00006218"/>
    </source>
</evidence>
<evidence type="ECO:0000313" key="8">
    <source>
        <dbReference type="EMBL" id="GMH68183.1"/>
    </source>
</evidence>
<evidence type="ECO:0000256" key="7">
    <source>
        <dbReference type="PIRNR" id="PIRNR017479"/>
    </source>
</evidence>
<gene>
    <name evidence="8" type="ORF">TrLO_g10130</name>
</gene>
<dbReference type="GO" id="GO:0006888">
    <property type="term" value="P:endoplasmic reticulum to Golgi vesicle-mediated transport"/>
    <property type="evidence" value="ECO:0007669"/>
    <property type="project" value="TreeGrafter"/>
</dbReference>
<reference evidence="9" key="1">
    <citation type="journal article" date="2023" name="Commun. Biol.">
        <title>Genome analysis of Parmales, the sister group of diatoms, reveals the evolutionary specialization of diatoms from phago-mixotrophs to photoautotrophs.</title>
        <authorList>
            <person name="Ban H."/>
            <person name="Sato S."/>
            <person name="Yoshikawa S."/>
            <person name="Yamada K."/>
            <person name="Nakamura Y."/>
            <person name="Ichinomiya M."/>
            <person name="Sato N."/>
            <person name="Blanc-Mathieu R."/>
            <person name="Endo H."/>
            <person name="Kuwata A."/>
            <person name="Ogata H."/>
        </authorList>
    </citation>
    <scope>NUCLEOTIDE SEQUENCE [LARGE SCALE GENOMIC DNA]</scope>
    <source>
        <strain evidence="9">NIES 3700</strain>
    </source>
</reference>
<dbReference type="CDD" id="cd14943">
    <property type="entry name" value="TRAPPC5_Trs31"/>
    <property type="match status" value="1"/>
</dbReference>
<dbReference type="InterPro" id="IPR007194">
    <property type="entry name" value="TRAPP_component"/>
</dbReference>
<dbReference type="Gene3D" id="3.30.1380.20">
    <property type="entry name" value="Trafficking protein particle complex subunit 3"/>
    <property type="match status" value="1"/>
</dbReference>
<dbReference type="SUPFAM" id="SSF111126">
    <property type="entry name" value="Ligand-binding domain in the NO signalling and Golgi transport"/>
    <property type="match status" value="1"/>
</dbReference>
<evidence type="ECO:0000313" key="9">
    <source>
        <dbReference type="Proteomes" id="UP001165122"/>
    </source>
</evidence>
<evidence type="ECO:0000256" key="1">
    <source>
        <dbReference type="ARBA" id="ARBA00004240"/>
    </source>
</evidence>
<keyword evidence="9" id="KW-1185">Reference proteome</keyword>
<dbReference type="PANTHER" id="PTHR20902:SF0">
    <property type="entry name" value="TRAFFICKING PROTEIN PARTICLE COMPLEX SUBUNIT 5"/>
    <property type="match status" value="1"/>
</dbReference>
<organism evidence="8 9">
    <name type="scientific">Triparma laevis f. longispina</name>
    <dbReference type="NCBI Taxonomy" id="1714387"/>
    <lineage>
        <taxon>Eukaryota</taxon>
        <taxon>Sar</taxon>
        <taxon>Stramenopiles</taxon>
        <taxon>Ochrophyta</taxon>
        <taxon>Bolidophyceae</taxon>
        <taxon>Parmales</taxon>
        <taxon>Triparmaceae</taxon>
        <taxon>Triparma</taxon>
    </lineage>
</organism>
<dbReference type="Proteomes" id="UP001165122">
    <property type="component" value="Unassembled WGS sequence"/>
</dbReference>
<dbReference type="EMBL" id="BRXW01000591">
    <property type="protein sequence ID" value="GMH68183.1"/>
    <property type="molecule type" value="Genomic_DNA"/>
</dbReference>
<evidence type="ECO:0000256" key="3">
    <source>
        <dbReference type="ARBA" id="ARBA00022448"/>
    </source>
</evidence>